<keyword evidence="5" id="KW-0460">Magnesium</keyword>
<evidence type="ECO:0000256" key="2">
    <source>
        <dbReference type="ARBA" id="ARBA00009446"/>
    </source>
</evidence>
<dbReference type="Gene3D" id="2.70.20.10">
    <property type="entry name" value="Topoisomerase I, domain 3"/>
    <property type="match status" value="1"/>
</dbReference>
<dbReference type="PROSITE" id="PS52039">
    <property type="entry name" value="TOPO_IA_2"/>
    <property type="match status" value="1"/>
</dbReference>
<dbReference type="InterPro" id="IPR023406">
    <property type="entry name" value="Topo_IA_AS"/>
</dbReference>
<dbReference type="Gene3D" id="3.40.50.140">
    <property type="match status" value="1"/>
</dbReference>
<keyword evidence="4" id="KW-0479">Metal-binding</keyword>
<dbReference type="PRINTS" id="PR00417">
    <property type="entry name" value="PRTPISMRASEI"/>
</dbReference>
<evidence type="ECO:0000256" key="7">
    <source>
        <dbReference type="ARBA" id="ARBA00023125"/>
    </source>
</evidence>
<dbReference type="GO" id="GO:0003917">
    <property type="term" value="F:DNA topoisomerase type I (single strand cut, ATP-independent) activity"/>
    <property type="evidence" value="ECO:0007669"/>
    <property type="project" value="UniProtKB-EC"/>
</dbReference>
<dbReference type="EC" id="5.6.2.1" evidence="3"/>
<dbReference type="InterPro" id="IPR034149">
    <property type="entry name" value="TOPRIM_TopoI"/>
</dbReference>
<dbReference type="PANTHER" id="PTHR42785">
    <property type="entry name" value="DNA TOPOISOMERASE, TYPE IA, CORE"/>
    <property type="match status" value="1"/>
</dbReference>
<dbReference type="PROSITE" id="PS50880">
    <property type="entry name" value="TOPRIM"/>
    <property type="match status" value="1"/>
</dbReference>
<dbReference type="Pfam" id="PF13368">
    <property type="entry name" value="Toprim_C_rpt"/>
    <property type="match status" value="4"/>
</dbReference>
<dbReference type="CDD" id="cd03363">
    <property type="entry name" value="TOPRIM_TopoIA_TopoI"/>
    <property type="match status" value="1"/>
</dbReference>
<dbReference type="SMART" id="SM00436">
    <property type="entry name" value="TOP1Bc"/>
    <property type="match status" value="1"/>
</dbReference>
<dbReference type="CDD" id="cd00186">
    <property type="entry name" value="TOP1Ac"/>
    <property type="match status" value="1"/>
</dbReference>
<dbReference type="PROSITE" id="PS00396">
    <property type="entry name" value="TOPO_IA_1"/>
    <property type="match status" value="1"/>
</dbReference>
<dbReference type="EMBL" id="CAFBLM010000002">
    <property type="protein sequence ID" value="CAB4858676.1"/>
    <property type="molecule type" value="Genomic_DNA"/>
</dbReference>
<dbReference type="Pfam" id="PF01131">
    <property type="entry name" value="Topoisom_bac"/>
    <property type="match status" value="1"/>
</dbReference>
<accession>A0A6J7CLE7</accession>
<evidence type="ECO:0000313" key="12">
    <source>
        <dbReference type="EMBL" id="CAB4858676.1"/>
    </source>
</evidence>
<keyword evidence="6" id="KW-0799">Topoisomerase</keyword>
<protein>
    <recommendedName>
        <fullName evidence="3">DNA topoisomerase</fullName>
        <ecNumber evidence="3">5.6.2.1</ecNumber>
    </recommendedName>
</protein>
<dbReference type="GO" id="GO:0006265">
    <property type="term" value="P:DNA topological change"/>
    <property type="evidence" value="ECO:0007669"/>
    <property type="project" value="InterPro"/>
</dbReference>
<dbReference type="GO" id="GO:0003677">
    <property type="term" value="F:DNA binding"/>
    <property type="evidence" value="ECO:0007669"/>
    <property type="project" value="UniProtKB-KW"/>
</dbReference>
<feature type="region of interest" description="Disordered" evidence="9">
    <location>
        <begin position="860"/>
        <end position="903"/>
    </location>
</feature>
<dbReference type="HAMAP" id="MF_00952">
    <property type="entry name" value="Topoisom_1_prok"/>
    <property type="match status" value="1"/>
</dbReference>
<evidence type="ECO:0000259" key="10">
    <source>
        <dbReference type="PROSITE" id="PS50880"/>
    </source>
</evidence>
<dbReference type="Gene3D" id="1.10.290.10">
    <property type="entry name" value="Topoisomerase I, domain 4"/>
    <property type="match status" value="1"/>
</dbReference>
<dbReference type="NCBIfam" id="TIGR01051">
    <property type="entry name" value="topA_bact"/>
    <property type="match status" value="1"/>
</dbReference>
<dbReference type="SUPFAM" id="SSF56712">
    <property type="entry name" value="Prokaryotic type I DNA topoisomerase"/>
    <property type="match status" value="1"/>
</dbReference>
<dbReference type="InterPro" id="IPR003601">
    <property type="entry name" value="Topo_IA_2"/>
</dbReference>
<dbReference type="InterPro" id="IPR003602">
    <property type="entry name" value="Topo_IA_DNA-bd_dom"/>
</dbReference>
<dbReference type="InterPro" id="IPR023405">
    <property type="entry name" value="Topo_IA_core_domain"/>
</dbReference>
<dbReference type="InterPro" id="IPR000380">
    <property type="entry name" value="Topo_IA"/>
</dbReference>
<evidence type="ECO:0000256" key="1">
    <source>
        <dbReference type="ARBA" id="ARBA00000213"/>
    </source>
</evidence>
<keyword evidence="7" id="KW-0238">DNA-binding</keyword>
<evidence type="ECO:0000256" key="5">
    <source>
        <dbReference type="ARBA" id="ARBA00022842"/>
    </source>
</evidence>
<dbReference type="InterPro" id="IPR013824">
    <property type="entry name" value="Topo_IA_cen_sub1"/>
</dbReference>
<dbReference type="InterPro" id="IPR013826">
    <property type="entry name" value="Topo_IA_cen_sub3"/>
</dbReference>
<dbReference type="InterPro" id="IPR006171">
    <property type="entry name" value="TOPRIM_dom"/>
</dbReference>
<feature type="domain" description="Toprim" evidence="10">
    <location>
        <begin position="14"/>
        <end position="138"/>
    </location>
</feature>
<feature type="domain" description="Topo IA-type catalytic" evidence="11">
    <location>
        <begin position="153"/>
        <end position="598"/>
    </location>
</feature>
<dbReference type="SMART" id="SM00437">
    <property type="entry name" value="TOP1Ac"/>
    <property type="match status" value="1"/>
</dbReference>
<comment type="catalytic activity">
    <reaction evidence="1">
        <text>ATP-independent breakage of single-stranded DNA, followed by passage and rejoining.</text>
        <dbReference type="EC" id="5.6.2.1"/>
    </reaction>
</comment>
<dbReference type="Gene3D" id="1.10.460.10">
    <property type="entry name" value="Topoisomerase I, domain 2"/>
    <property type="match status" value="1"/>
</dbReference>
<sequence>MATSSKKTAPDGLRRLVIVESPAKAKTIEKYLGAGYVVDASVGHIRDLPKKAADIPEKYKKEPWARLGVDVDHDFAPIYVVDANKKKKVAELKALLKEADELLLATDEDREGEAIAWHLLQVLNPKIPVRRMVFNEITPEAIQRAAQETREIDQHLVDAQETRRILDRLYGYEVSPVLWRKVMSRLSAGRVQSVATRLVVDRERERIAFTSAQYFDIEGVFDPGTFTARLVAVDAAKVATGRDFDQSGQLKNADVVVLDEATVTALVSSLTGASFQVRSVDDKPYRRSPSAPFMTSTLQQEASRKVRWGAQRTMRVAQGLYERGFITYMRTDSTTLSQTALDAARSQARELYGPEYVSEVPRRFEKKSKNAQEAHEAIRPAGDVFKTPAEVAGELTGDDFALYELIWKRTVASQMTDAVGRTATLRLGAKSSDGKDVEFSASGTVITFRGFMAAYEEAADEEKTETDDAERRLPPLSVGDVVTASSLISQDHSTNPPARYTEASLVKALEERGIGRPSTYASIMGTILDRGYVNKRGSALVPTFLAFAVTRLLEDHFANLVDYNFTASMEDGLDEIAAGDADMKQWLTRFYFGGDDLVGLKTLTSDLGEIDARDNSTFAVGDPALGINLRVGKFGPYLERDNDGELQRANVPMDLAPDELTVEKAEELFAIPSGERELGEHPQWGVSLVAKSGRYGAYVTEVLPEGSPKTLKPRTASLFSSMNLDTVSLEDALALLSLPRVVGIDPSDEQEITVQNGRYGPYLKKGNDSRTIASEDLIFAITLDEALSIYAQPKQRGRRAAAPPMRDLGIDPSTNMPVVIKEGRFGPYITDGETNATVPSSADPMTLSVDRAFDLLAAKRAAGPAPKKTAAKKTTRKLPKAPKPTTARTVKKRAAKKGAAKKS</sequence>
<gene>
    <name evidence="12" type="ORF">UFOPK3401_00132</name>
</gene>
<evidence type="ECO:0000256" key="9">
    <source>
        <dbReference type="SAM" id="MobiDB-lite"/>
    </source>
</evidence>
<evidence type="ECO:0000256" key="6">
    <source>
        <dbReference type="ARBA" id="ARBA00023029"/>
    </source>
</evidence>
<dbReference type="PANTHER" id="PTHR42785:SF1">
    <property type="entry name" value="DNA TOPOISOMERASE"/>
    <property type="match status" value="1"/>
</dbReference>
<evidence type="ECO:0000259" key="11">
    <source>
        <dbReference type="PROSITE" id="PS52039"/>
    </source>
</evidence>
<reference evidence="12" key="1">
    <citation type="submission" date="2020-05" db="EMBL/GenBank/DDBJ databases">
        <authorList>
            <person name="Chiriac C."/>
            <person name="Salcher M."/>
            <person name="Ghai R."/>
            <person name="Kavagutti S V."/>
        </authorList>
    </citation>
    <scope>NUCLEOTIDE SEQUENCE</scope>
</reference>
<dbReference type="InterPro" id="IPR005733">
    <property type="entry name" value="TopoI_bac-type"/>
</dbReference>
<dbReference type="GO" id="GO:0046872">
    <property type="term" value="F:metal ion binding"/>
    <property type="evidence" value="ECO:0007669"/>
    <property type="project" value="UniProtKB-KW"/>
</dbReference>
<proteinExistence type="inferred from homology"/>
<evidence type="ECO:0000256" key="4">
    <source>
        <dbReference type="ARBA" id="ARBA00022723"/>
    </source>
</evidence>
<dbReference type="InterPro" id="IPR013825">
    <property type="entry name" value="Topo_IA_cen_sub2"/>
</dbReference>
<organism evidence="12">
    <name type="scientific">freshwater metagenome</name>
    <dbReference type="NCBI Taxonomy" id="449393"/>
    <lineage>
        <taxon>unclassified sequences</taxon>
        <taxon>metagenomes</taxon>
        <taxon>ecological metagenomes</taxon>
    </lineage>
</organism>
<evidence type="ECO:0000256" key="8">
    <source>
        <dbReference type="ARBA" id="ARBA00023235"/>
    </source>
</evidence>
<dbReference type="InterPro" id="IPR025589">
    <property type="entry name" value="Toprim_C_rpt"/>
</dbReference>
<keyword evidence="8" id="KW-0413">Isomerase</keyword>
<dbReference type="Pfam" id="PF01751">
    <property type="entry name" value="Toprim"/>
    <property type="match status" value="1"/>
</dbReference>
<dbReference type="InterPro" id="IPR028612">
    <property type="entry name" value="Topoisom_1_IA"/>
</dbReference>
<feature type="compositionally biased region" description="Basic residues" evidence="9">
    <location>
        <begin position="869"/>
        <end position="880"/>
    </location>
</feature>
<feature type="region of interest" description="Disordered" evidence="9">
    <location>
        <begin position="795"/>
        <end position="814"/>
    </location>
</feature>
<evidence type="ECO:0000256" key="3">
    <source>
        <dbReference type="ARBA" id="ARBA00012891"/>
    </source>
</evidence>
<name>A0A6J7CLE7_9ZZZZ</name>
<dbReference type="InterPro" id="IPR013497">
    <property type="entry name" value="Topo_IA_cen"/>
</dbReference>
<comment type="similarity">
    <text evidence="2">Belongs to the type IA topoisomerase family.</text>
</comment>
<dbReference type="AlphaFoldDB" id="A0A6J7CLE7"/>
<feature type="compositionally biased region" description="Basic residues" evidence="9">
    <location>
        <begin position="889"/>
        <end position="903"/>
    </location>
</feature>
<dbReference type="SMART" id="SM00493">
    <property type="entry name" value="TOPRIM"/>
    <property type="match status" value="1"/>
</dbReference>